<dbReference type="Proteomes" id="UP000268093">
    <property type="component" value="Unassembled WGS sequence"/>
</dbReference>
<dbReference type="InterPro" id="IPR004919">
    <property type="entry name" value="GmrSD_N"/>
</dbReference>
<evidence type="ECO:0000313" key="3">
    <source>
        <dbReference type="Proteomes" id="UP000268093"/>
    </source>
</evidence>
<sequence>MINPAEALIKPHASTMPMYRLHGRGIVWPEKKMCHLIDSIIRNYYVPPVLFAAKSVQGRPSKRVCVDGKQRLTSIQKFLNNEIPHINPNDSNILTRKRYYKFDKDHPKRNILSESERDAFEYSEFVCIEYTGLNESQEQQEIFRRVQLGVALTTAERLQAVISPMADFCRKMLSQFPDLSKIMDTRRSRPFHVMAQCLHMNFYTPARFGGSHVSLHRFLKTPENEITREFQNKIRRIMATYVALVNQSVDVFTTHPTRPGRTRFAPMEFLMFAYLIGSRPERSLKKLARDCRAMRANVRTHFKDVRSNNPCFVHMRAWIDAQLEGGEVEIINEGEAHRKRAAPSGDMDGEDEEMYLGEDEDDNEEQANCSEVPLEIISSGLQFKRIKIEHPEATPPMSAQYSPSMSVALSPHVIQRPKQDHPSTQDINAGGPTPMTIDIVPIQCSVAPSSCARGRLHGNLRVNAGGSMPLMISAIPNLLSVPILPGAGGATHLQSSLPLLPAKQFRFVVETGGQCDPSANYTNSAQWQHVVRTIVADDVTS</sequence>
<dbReference type="PANTHER" id="PTHR39639">
    <property type="entry name" value="CHROMOSOME 16, WHOLE GENOME SHOTGUN SEQUENCE"/>
    <property type="match status" value="1"/>
</dbReference>
<dbReference type="PANTHER" id="PTHR39639:SF1">
    <property type="entry name" value="DUF262 DOMAIN-CONTAINING PROTEIN"/>
    <property type="match status" value="1"/>
</dbReference>
<dbReference type="AlphaFoldDB" id="A0A433DMD5"/>
<evidence type="ECO:0000259" key="1">
    <source>
        <dbReference type="Pfam" id="PF03235"/>
    </source>
</evidence>
<evidence type="ECO:0000313" key="2">
    <source>
        <dbReference type="EMBL" id="RUP52034.1"/>
    </source>
</evidence>
<organism evidence="2 3">
    <name type="scientific">Jimgerdemannia flammicorona</name>
    <dbReference type="NCBI Taxonomy" id="994334"/>
    <lineage>
        <taxon>Eukaryota</taxon>
        <taxon>Fungi</taxon>
        <taxon>Fungi incertae sedis</taxon>
        <taxon>Mucoromycota</taxon>
        <taxon>Mucoromycotina</taxon>
        <taxon>Endogonomycetes</taxon>
        <taxon>Endogonales</taxon>
        <taxon>Endogonaceae</taxon>
        <taxon>Jimgerdemannia</taxon>
    </lineage>
</organism>
<dbReference type="OrthoDB" id="5419821at2759"/>
<keyword evidence="3" id="KW-1185">Reference proteome</keyword>
<gene>
    <name evidence="2" type="ORF">BC936DRAFT_143158</name>
</gene>
<name>A0A433DMD5_9FUNG</name>
<dbReference type="Pfam" id="PF03235">
    <property type="entry name" value="GmrSD_N"/>
    <property type="match status" value="1"/>
</dbReference>
<reference evidence="2 3" key="1">
    <citation type="journal article" date="2018" name="New Phytol.">
        <title>Phylogenomics of Endogonaceae and evolution of mycorrhizas within Mucoromycota.</title>
        <authorList>
            <person name="Chang Y."/>
            <person name="Desiro A."/>
            <person name="Na H."/>
            <person name="Sandor L."/>
            <person name="Lipzen A."/>
            <person name="Clum A."/>
            <person name="Barry K."/>
            <person name="Grigoriev I.V."/>
            <person name="Martin F.M."/>
            <person name="Stajich J.E."/>
            <person name="Smith M.E."/>
            <person name="Bonito G."/>
            <person name="Spatafora J.W."/>
        </authorList>
    </citation>
    <scope>NUCLEOTIDE SEQUENCE [LARGE SCALE GENOMIC DNA]</scope>
    <source>
        <strain evidence="2 3">GMNB39</strain>
    </source>
</reference>
<comment type="caution">
    <text evidence="2">The sequence shown here is derived from an EMBL/GenBank/DDBJ whole genome shotgun (WGS) entry which is preliminary data.</text>
</comment>
<proteinExistence type="predicted"/>
<feature type="domain" description="GmrSD restriction endonucleases N-terminal" evidence="1">
    <location>
        <begin position="24"/>
        <end position="145"/>
    </location>
</feature>
<dbReference type="EMBL" id="RBNI01000255">
    <property type="protein sequence ID" value="RUP52034.1"/>
    <property type="molecule type" value="Genomic_DNA"/>
</dbReference>
<accession>A0A433DMD5</accession>
<protein>
    <recommendedName>
        <fullName evidence="1">GmrSD restriction endonucleases N-terminal domain-containing protein</fullName>
    </recommendedName>
</protein>